<dbReference type="SUPFAM" id="SSF54575">
    <property type="entry name" value="Ribosomal protein L31e"/>
    <property type="match status" value="1"/>
</dbReference>
<dbReference type="InterPro" id="IPR000054">
    <property type="entry name" value="Ribosomal_eL31"/>
</dbReference>
<dbReference type="InterPro" id="IPR023621">
    <property type="entry name" value="Ribosomal_eL31_dom_sf"/>
</dbReference>
<keyword evidence="2 7" id="KW-0689">Ribosomal protein</keyword>
<keyword evidence="8" id="KW-1185">Reference proteome</keyword>
<comment type="similarity">
    <text evidence="1">Belongs to the eukaryotic ribosomal protein eL31 family.</text>
</comment>
<gene>
    <name evidence="7" type="ORF">MJ1_0213</name>
</gene>
<organism evidence="7 8">
    <name type="scientific">Nanobdella aerobiophila</name>
    <dbReference type="NCBI Taxonomy" id="2586965"/>
    <lineage>
        <taxon>Archaea</taxon>
        <taxon>Nanobdellota</taxon>
        <taxon>Nanobdellia</taxon>
        <taxon>Nanobdellales</taxon>
        <taxon>Nanobdellaceae</taxon>
        <taxon>Nanobdella</taxon>
    </lineage>
</organism>
<sequence>MPEETVQLEKQENVQETPQQEQPKEEKIEEYKIKINIRKYLLRASLFKRAKKAASTIKRIMKVRYKNENIKLSKRLNEYIWSRGIKNPPAIYKLRIIKKEDTIYVDLDE</sequence>
<dbReference type="KEGG" id="naer:MJ1_0213"/>
<accession>A0A915WRM1</accession>
<evidence type="ECO:0000256" key="6">
    <source>
        <dbReference type="SAM" id="MobiDB-lite"/>
    </source>
</evidence>
<dbReference type="GO" id="GO:0022625">
    <property type="term" value="C:cytosolic large ribosomal subunit"/>
    <property type="evidence" value="ECO:0007669"/>
    <property type="project" value="TreeGrafter"/>
</dbReference>
<keyword evidence="3" id="KW-0687">Ribonucleoprotein</keyword>
<evidence type="ECO:0000313" key="8">
    <source>
        <dbReference type="Proteomes" id="UP001055553"/>
    </source>
</evidence>
<feature type="region of interest" description="Disordered" evidence="6">
    <location>
        <begin position="1"/>
        <end position="25"/>
    </location>
</feature>
<dbReference type="PANTHER" id="PTHR10956:SF0">
    <property type="entry name" value="60S RIBOSOMAL PROTEIN L31"/>
    <property type="match status" value="1"/>
</dbReference>
<evidence type="ECO:0000256" key="4">
    <source>
        <dbReference type="ARBA" id="ARBA00035230"/>
    </source>
</evidence>
<dbReference type="AlphaFoldDB" id="A0A915WRM1"/>
<evidence type="ECO:0000256" key="1">
    <source>
        <dbReference type="ARBA" id="ARBA00010808"/>
    </source>
</evidence>
<reference evidence="8" key="1">
    <citation type="journal article" date="2022" name="Int. J. Syst. Evol. Microbiol.">
        <title>Nanobdella aerobiophila gen. nov., sp. nov., a thermoacidophilic, obligate ectosymbiotic archaeon, and proposal of Nanobdellaceae fam. nov., Nanobdellales ord. nov. and Nanobdellia class. nov.</title>
        <authorList>
            <person name="Kato S."/>
            <person name="Ogasawara A."/>
            <person name="Itoh T."/>
            <person name="Sakai H.D."/>
            <person name="Shimizu M."/>
            <person name="Yuki M."/>
            <person name="Kaneko M."/>
            <person name="Takashina T."/>
            <person name="Ohkuma M."/>
        </authorList>
    </citation>
    <scope>NUCLEOTIDE SEQUENCE [LARGE SCALE GENOMIC DNA]</scope>
    <source>
        <strain evidence="8">MJ1</strain>
    </source>
</reference>
<evidence type="ECO:0000256" key="2">
    <source>
        <dbReference type="ARBA" id="ARBA00022980"/>
    </source>
</evidence>
<dbReference type="Gene3D" id="3.10.440.10">
    <property type="match status" value="1"/>
</dbReference>
<proteinExistence type="inferred from homology"/>
<dbReference type="GO" id="GO:0003735">
    <property type="term" value="F:structural constituent of ribosome"/>
    <property type="evidence" value="ECO:0007669"/>
    <property type="project" value="InterPro"/>
</dbReference>
<evidence type="ECO:0000256" key="3">
    <source>
        <dbReference type="ARBA" id="ARBA00023274"/>
    </source>
</evidence>
<dbReference type="Proteomes" id="UP001055553">
    <property type="component" value="Chromosome"/>
</dbReference>
<dbReference type="InterPro" id="IPR020052">
    <property type="entry name" value="Ribosomal_eL31_CS"/>
</dbReference>
<evidence type="ECO:0000313" key="7">
    <source>
        <dbReference type="EMBL" id="BBL45384.1"/>
    </source>
</evidence>
<evidence type="ECO:0000256" key="5">
    <source>
        <dbReference type="ARBA" id="ARBA00035378"/>
    </source>
</evidence>
<dbReference type="EMBL" id="AP019769">
    <property type="protein sequence ID" value="BBL45384.1"/>
    <property type="molecule type" value="Genomic_DNA"/>
</dbReference>
<dbReference type="Pfam" id="PF01198">
    <property type="entry name" value="Ribosomal_L31e"/>
    <property type="match status" value="1"/>
</dbReference>
<name>A0A915WRM1_9ARCH</name>
<dbReference type="PROSITE" id="PS01144">
    <property type="entry name" value="RIBOSOMAL_L31E"/>
    <property type="match status" value="1"/>
</dbReference>
<dbReference type="SMART" id="SM01380">
    <property type="entry name" value="Ribosomal_L31e"/>
    <property type="match status" value="1"/>
</dbReference>
<dbReference type="GO" id="GO:0002181">
    <property type="term" value="P:cytoplasmic translation"/>
    <property type="evidence" value="ECO:0007669"/>
    <property type="project" value="TreeGrafter"/>
</dbReference>
<dbReference type="GeneID" id="74568165"/>
<dbReference type="RefSeq" id="WP_258393418.1">
    <property type="nucleotide sequence ID" value="NZ_AP019769.1"/>
</dbReference>
<protein>
    <recommendedName>
        <fullName evidence="4">Large ribosomal subunit protein eL31</fullName>
    </recommendedName>
    <alternativeName>
        <fullName evidence="5">50S ribosomal protein L31e</fullName>
    </alternativeName>
</protein>
<dbReference type="PANTHER" id="PTHR10956">
    <property type="entry name" value="60S RIBOSOMAL PROTEIN L31"/>
    <property type="match status" value="1"/>
</dbReference>